<protein>
    <recommendedName>
        <fullName evidence="1">VOC domain-containing protein</fullName>
    </recommendedName>
</protein>
<dbReference type="Proteomes" id="UP000258309">
    <property type="component" value="Unassembled WGS sequence"/>
</dbReference>
<evidence type="ECO:0000313" key="2">
    <source>
        <dbReference type="EMBL" id="RFU30490.1"/>
    </source>
</evidence>
<name>A0A3E2HAU1_SCYLI</name>
<evidence type="ECO:0000259" key="1">
    <source>
        <dbReference type="PROSITE" id="PS51819"/>
    </source>
</evidence>
<dbReference type="Pfam" id="PF22658">
    <property type="entry name" value="YycE-like_N"/>
    <property type="match status" value="1"/>
</dbReference>
<dbReference type="InterPro" id="IPR058998">
    <property type="entry name" value="YycE-like_N"/>
</dbReference>
<feature type="non-terminal residue" evidence="2">
    <location>
        <position position="1"/>
    </location>
</feature>
<dbReference type="CDD" id="cd06587">
    <property type="entry name" value="VOC"/>
    <property type="match status" value="1"/>
</dbReference>
<feature type="non-terminal residue" evidence="2">
    <location>
        <position position="128"/>
    </location>
</feature>
<reference evidence="2 3" key="1">
    <citation type="submission" date="2018-05" db="EMBL/GenBank/DDBJ databases">
        <title>Draft genome sequence of Scytalidium lignicola DSM 105466, a ubiquitous saprotrophic fungus.</title>
        <authorList>
            <person name="Buettner E."/>
            <person name="Gebauer A.M."/>
            <person name="Hofrichter M."/>
            <person name="Liers C."/>
            <person name="Kellner H."/>
        </authorList>
    </citation>
    <scope>NUCLEOTIDE SEQUENCE [LARGE SCALE GENOMIC DNA]</scope>
    <source>
        <strain evidence="2 3">DSM 105466</strain>
    </source>
</reference>
<evidence type="ECO:0000313" key="3">
    <source>
        <dbReference type="Proteomes" id="UP000258309"/>
    </source>
</evidence>
<dbReference type="InterPro" id="IPR029068">
    <property type="entry name" value="Glyas_Bleomycin-R_OHBP_Dase"/>
</dbReference>
<comment type="caution">
    <text evidence="2">The sequence shown here is derived from an EMBL/GenBank/DDBJ whole genome shotgun (WGS) entry which is preliminary data.</text>
</comment>
<sequence>MPSNILRIARPTNDLDALVTFYTNGLGLQKLGSFQDHSSFDGVMLGRPDFAGAPSKEHLLVFYVPDRSEWEAAVERVEDAGGVRVKSANSYWDVLGATFEDPDGYRVVLQNTNWPLTPEDSAAMKANR</sequence>
<dbReference type="OrthoDB" id="2338662at2759"/>
<dbReference type="InterPro" id="IPR037523">
    <property type="entry name" value="VOC_core"/>
</dbReference>
<dbReference type="AlphaFoldDB" id="A0A3E2HAU1"/>
<organism evidence="2 3">
    <name type="scientific">Scytalidium lignicola</name>
    <name type="common">Hyphomycete</name>
    <dbReference type="NCBI Taxonomy" id="5539"/>
    <lineage>
        <taxon>Eukaryota</taxon>
        <taxon>Fungi</taxon>
        <taxon>Dikarya</taxon>
        <taxon>Ascomycota</taxon>
        <taxon>Pezizomycotina</taxon>
        <taxon>Leotiomycetes</taxon>
        <taxon>Leotiomycetes incertae sedis</taxon>
        <taxon>Scytalidium</taxon>
    </lineage>
</organism>
<dbReference type="PROSITE" id="PS51819">
    <property type="entry name" value="VOC"/>
    <property type="match status" value="1"/>
</dbReference>
<dbReference type="Pfam" id="PF22659">
    <property type="entry name" value="YycE-like_C"/>
    <property type="match status" value="1"/>
</dbReference>
<dbReference type="EMBL" id="NCSJ02000099">
    <property type="protein sequence ID" value="RFU30490.1"/>
    <property type="molecule type" value="Genomic_DNA"/>
</dbReference>
<feature type="domain" description="VOC" evidence="1">
    <location>
        <begin position="4"/>
        <end position="112"/>
    </location>
</feature>
<dbReference type="OMA" id="HLEFTHH"/>
<dbReference type="Gene3D" id="3.10.180.10">
    <property type="entry name" value="2,3-Dihydroxybiphenyl 1,2-Dioxygenase, domain 1"/>
    <property type="match status" value="1"/>
</dbReference>
<accession>A0A3E2HAU1</accession>
<dbReference type="InterPro" id="IPR058997">
    <property type="entry name" value="YycE-like_C"/>
</dbReference>
<proteinExistence type="predicted"/>
<gene>
    <name evidence="2" type="ORF">B7463_g5865</name>
</gene>
<keyword evidence="3" id="KW-1185">Reference proteome</keyword>
<dbReference type="SUPFAM" id="SSF54593">
    <property type="entry name" value="Glyoxalase/Bleomycin resistance protein/Dihydroxybiphenyl dioxygenase"/>
    <property type="match status" value="1"/>
</dbReference>